<sequence>MRRGLILLLATTAFEWKSSEGNGNGDNEDYSIDDGYYENVWYTDDHNFPTDDEFLTRLYADAADMTDGDEDNSVMSMALHIFCSSLLSAFGLVFAIAFTLGTLYSVKRDSLLMRMSQQSVTIGRIISPSPRIREALRERNRNNQNQTDLDSYSMMSDEDERTLESKLSDLSEVEDQTTVMTLATRKSVKSSKVKSLRFYVDILYHCQGSTVTKSVTILEEDVIENEKGTDPAPGELFIELYALPGHPMSAHPRCEVDRSLKPFNRALHVLVILLAIGIITLVATFVHLNASTPVFAIYITILLVQIPVLSFLLDSAFSKILAKEYLEKGKVRKTEMQDIE</sequence>
<keyword evidence="5" id="KW-1185">Reference proteome</keyword>
<feature type="signal peptide" evidence="3">
    <location>
        <begin position="1"/>
        <end position="21"/>
    </location>
</feature>
<keyword evidence="2" id="KW-0812">Transmembrane</keyword>
<feature type="region of interest" description="Disordered" evidence="1">
    <location>
        <begin position="137"/>
        <end position="158"/>
    </location>
</feature>
<keyword evidence="3" id="KW-0732">Signal</keyword>
<feature type="transmembrane region" description="Helical" evidence="2">
    <location>
        <begin position="294"/>
        <end position="313"/>
    </location>
</feature>
<proteinExistence type="predicted"/>
<feature type="chain" id="PRO_5003836492" evidence="3">
    <location>
        <begin position="22"/>
        <end position="340"/>
    </location>
</feature>
<evidence type="ECO:0000256" key="2">
    <source>
        <dbReference type="SAM" id="Phobius"/>
    </source>
</evidence>
<feature type="transmembrane region" description="Helical" evidence="2">
    <location>
        <begin position="77"/>
        <end position="106"/>
    </location>
</feature>
<evidence type="ECO:0000256" key="3">
    <source>
        <dbReference type="SAM" id="SignalP"/>
    </source>
</evidence>
<reference evidence="4 5" key="1">
    <citation type="journal article" date="2012" name="Genome Biol.">
        <title>Genome and low-iron response of an oceanic diatom adapted to chronic iron limitation.</title>
        <authorList>
            <person name="Lommer M."/>
            <person name="Specht M."/>
            <person name="Roy A.S."/>
            <person name="Kraemer L."/>
            <person name="Andreson R."/>
            <person name="Gutowska M.A."/>
            <person name="Wolf J."/>
            <person name="Bergner S.V."/>
            <person name="Schilhabel M.B."/>
            <person name="Klostermeier U.C."/>
            <person name="Beiko R.G."/>
            <person name="Rosenstiel P."/>
            <person name="Hippler M."/>
            <person name="Laroche J."/>
        </authorList>
    </citation>
    <scope>NUCLEOTIDE SEQUENCE [LARGE SCALE GENOMIC DNA]</scope>
    <source>
        <strain evidence="4 5">CCMP1005</strain>
    </source>
</reference>
<comment type="caution">
    <text evidence="4">The sequence shown here is derived from an EMBL/GenBank/DDBJ whole genome shotgun (WGS) entry which is preliminary data.</text>
</comment>
<accession>K0RSW2</accession>
<organism evidence="4 5">
    <name type="scientific">Thalassiosira oceanica</name>
    <name type="common">Marine diatom</name>
    <dbReference type="NCBI Taxonomy" id="159749"/>
    <lineage>
        <taxon>Eukaryota</taxon>
        <taxon>Sar</taxon>
        <taxon>Stramenopiles</taxon>
        <taxon>Ochrophyta</taxon>
        <taxon>Bacillariophyta</taxon>
        <taxon>Coscinodiscophyceae</taxon>
        <taxon>Thalassiosirophycidae</taxon>
        <taxon>Thalassiosirales</taxon>
        <taxon>Thalassiosiraceae</taxon>
        <taxon>Thalassiosira</taxon>
    </lineage>
</organism>
<keyword evidence="2" id="KW-1133">Transmembrane helix</keyword>
<evidence type="ECO:0000313" key="4">
    <source>
        <dbReference type="EMBL" id="EJK55464.1"/>
    </source>
</evidence>
<feature type="transmembrane region" description="Helical" evidence="2">
    <location>
        <begin position="267"/>
        <end position="288"/>
    </location>
</feature>
<evidence type="ECO:0000256" key="1">
    <source>
        <dbReference type="SAM" id="MobiDB-lite"/>
    </source>
</evidence>
<dbReference type="Proteomes" id="UP000266841">
    <property type="component" value="Unassembled WGS sequence"/>
</dbReference>
<feature type="compositionally biased region" description="Polar residues" evidence="1">
    <location>
        <begin position="142"/>
        <end position="154"/>
    </location>
</feature>
<evidence type="ECO:0000313" key="5">
    <source>
        <dbReference type="Proteomes" id="UP000266841"/>
    </source>
</evidence>
<gene>
    <name evidence="4" type="ORF">THAOC_24806</name>
</gene>
<protein>
    <submittedName>
        <fullName evidence="4">Uncharacterized protein</fullName>
    </submittedName>
</protein>
<dbReference type="AlphaFoldDB" id="K0RSW2"/>
<keyword evidence="2" id="KW-0472">Membrane</keyword>
<dbReference type="EMBL" id="AGNL01033981">
    <property type="protein sequence ID" value="EJK55464.1"/>
    <property type="molecule type" value="Genomic_DNA"/>
</dbReference>
<name>K0RSW2_THAOC</name>